<evidence type="ECO:0000313" key="2">
    <source>
        <dbReference type="Proteomes" id="UP000092445"/>
    </source>
</evidence>
<sequence length="213" mass="23592">MWASVSLPPSSPKGKSLDLTNSIVTTELQICDFKRFDDSANLVKRFIFGDRNPINLLRLKVYFISAIGQTIAAGNTKGLPPLLQLKEESKFSRGRSEYLSKSIKNKSHDRTEAKIKVFNSFATTVPSGKRSAQFKSSFKLSSNRLYVKLSENARRMQMLAFKILKATIKLTCNASICVVVTYGSCEAVAIPLLPFSTSSSIRPSMEPPNLCIT</sequence>
<reference evidence="1" key="2">
    <citation type="submission" date="2020-05" db="UniProtKB">
        <authorList>
            <consortium name="EnsemblMetazoa"/>
        </authorList>
    </citation>
    <scope>IDENTIFICATION</scope>
    <source>
        <strain evidence="1">IAEA</strain>
    </source>
</reference>
<keyword evidence="2" id="KW-1185">Reference proteome</keyword>
<dbReference type="AlphaFoldDB" id="A0A1B0AFR4"/>
<name>A0A1B0AFR4_GLOPL</name>
<reference evidence="2" key="1">
    <citation type="submission" date="2014-03" db="EMBL/GenBank/DDBJ databases">
        <authorList>
            <person name="Aksoy S."/>
            <person name="Warren W."/>
            <person name="Wilson R.K."/>
        </authorList>
    </citation>
    <scope>NUCLEOTIDE SEQUENCE [LARGE SCALE GENOMIC DNA]</scope>
    <source>
        <strain evidence="2">IAEA</strain>
    </source>
</reference>
<dbReference type="Proteomes" id="UP000092445">
    <property type="component" value="Unassembled WGS sequence"/>
</dbReference>
<proteinExistence type="predicted"/>
<evidence type="ECO:0000313" key="1">
    <source>
        <dbReference type="EnsemblMetazoa" id="GPAI044246-PA"/>
    </source>
</evidence>
<dbReference type="EnsemblMetazoa" id="GPAI044246-RA">
    <property type="protein sequence ID" value="GPAI044246-PA"/>
    <property type="gene ID" value="GPAI044246"/>
</dbReference>
<dbReference type="VEuPathDB" id="VectorBase:GPAI044246"/>
<organism evidence="1 2">
    <name type="scientific">Glossina pallidipes</name>
    <name type="common">Tsetse fly</name>
    <dbReference type="NCBI Taxonomy" id="7398"/>
    <lineage>
        <taxon>Eukaryota</taxon>
        <taxon>Metazoa</taxon>
        <taxon>Ecdysozoa</taxon>
        <taxon>Arthropoda</taxon>
        <taxon>Hexapoda</taxon>
        <taxon>Insecta</taxon>
        <taxon>Pterygota</taxon>
        <taxon>Neoptera</taxon>
        <taxon>Endopterygota</taxon>
        <taxon>Diptera</taxon>
        <taxon>Brachycera</taxon>
        <taxon>Muscomorpha</taxon>
        <taxon>Hippoboscoidea</taxon>
        <taxon>Glossinidae</taxon>
        <taxon>Glossina</taxon>
    </lineage>
</organism>
<protein>
    <submittedName>
        <fullName evidence="1">Uncharacterized protein</fullName>
    </submittedName>
</protein>
<accession>A0A1B0AFR4</accession>